<evidence type="ECO:0000256" key="1">
    <source>
        <dbReference type="SAM" id="SignalP"/>
    </source>
</evidence>
<name>A0AA40BYH5_9PEZI</name>
<accession>A0AA40BYH5</accession>
<dbReference type="Proteomes" id="UP001174934">
    <property type="component" value="Unassembled WGS sequence"/>
</dbReference>
<comment type="caution">
    <text evidence="2">The sequence shown here is derived from an EMBL/GenBank/DDBJ whole genome shotgun (WGS) entry which is preliminary data.</text>
</comment>
<evidence type="ECO:0000313" key="3">
    <source>
        <dbReference type="Proteomes" id="UP001174934"/>
    </source>
</evidence>
<feature type="chain" id="PRO_5041221501" evidence="1">
    <location>
        <begin position="19"/>
        <end position="180"/>
    </location>
</feature>
<dbReference type="AlphaFoldDB" id="A0AA40BYH5"/>
<keyword evidence="1" id="KW-0732">Signal</keyword>
<evidence type="ECO:0000313" key="2">
    <source>
        <dbReference type="EMBL" id="KAK0618367.1"/>
    </source>
</evidence>
<keyword evidence="3" id="KW-1185">Reference proteome</keyword>
<reference evidence="2" key="1">
    <citation type="submission" date="2023-06" db="EMBL/GenBank/DDBJ databases">
        <title>Genome-scale phylogeny and comparative genomics of the fungal order Sordariales.</title>
        <authorList>
            <consortium name="Lawrence Berkeley National Laboratory"/>
            <person name="Hensen N."/>
            <person name="Bonometti L."/>
            <person name="Westerberg I."/>
            <person name="Brannstrom I.O."/>
            <person name="Guillou S."/>
            <person name="Cros-Aarteil S."/>
            <person name="Calhoun S."/>
            <person name="Haridas S."/>
            <person name="Kuo A."/>
            <person name="Mondo S."/>
            <person name="Pangilinan J."/>
            <person name="Riley R."/>
            <person name="LaButti K."/>
            <person name="Andreopoulos B."/>
            <person name="Lipzen A."/>
            <person name="Chen C."/>
            <person name="Yanf M."/>
            <person name="Daum C."/>
            <person name="Ng V."/>
            <person name="Clum A."/>
            <person name="Steindorff A."/>
            <person name="Ohm R."/>
            <person name="Martin F."/>
            <person name="Silar P."/>
            <person name="Natvig D."/>
            <person name="Lalanne C."/>
            <person name="Gautier V."/>
            <person name="Ament-velasquez S.L."/>
            <person name="Kruys A."/>
            <person name="Hutchinson M.I."/>
            <person name="Powell A.J."/>
            <person name="Barry K."/>
            <person name="Miller A.N."/>
            <person name="Grigoriev I.V."/>
            <person name="Debuchy R."/>
            <person name="Gladieux P."/>
            <person name="Thoren M.H."/>
            <person name="Johannesson H."/>
        </authorList>
    </citation>
    <scope>NUCLEOTIDE SEQUENCE</scope>
    <source>
        <strain evidence="2">SMH3391-2</strain>
    </source>
</reference>
<proteinExistence type="predicted"/>
<sequence length="180" mass="17119">MRVTSLFLAGVLAVLTSAQSPSTTATASAAQSSQLACLKACDPGDVSCTSRCIAVPNPNESQVNATNNCVAACPRGTGTADDNLAYAECVDDCIGRYYFTTSGTPAPTGGAGSGSNSNVNAATGVSAFTSDAAAATGTGSATGTGTGSAASSTSTGAADVLHVAGSAAGVLGLLAALLAV</sequence>
<gene>
    <name evidence="2" type="ORF">B0T17DRAFT_335872</name>
</gene>
<dbReference type="EMBL" id="JAULSR010000005">
    <property type="protein sequence ID" value="KAK0618367.1"/>
    <property type="molecule type" value="Genomic_DNA"/>
</dbReference>
<feature type="signal peptide" evidence="1">
    <location>
        <begin position="1"/>
        <end position="18"/>
    </location>
</feature>
<protein>
    <submittedName>
        <fullName evidence="2">Uncharacterized protein</fullName>
    </submittedName>
</protein>
<organism evidence="2 3">
    <name type="scientific">Bombardia bombarda</name>
    <dbReference type="NCBI Taxonomy" id="252184"/>
    <lineage>
        <taxon>Eukaryota</taxon>
        <taxon>Fungi</taxon>
        <taxon>Dikarya</taxon>
        <taxon>Ascomycota</taxon>
        <taxon>Pezizomycotina</taxon>
        <taxon>Sordariomycetes</taxon>
        <taxon>Sordariomycetidae</taxon>
        <taxon>Sordariales</taxon>
        <taxon>Lasiosphaeriaceae</taxon>
        <taxon>Bombardia</taxon>
    </lineage>
</organism>